<accession>A0A392VE52</accession>
<dbReference type="AlphaFoldDB" id="A0A392VE52"/>
<proteinExistence type="predicted"/>
<protein>
    <submittedName>
        <fullName evidence="1">Uncharacterized protein</fullName>
    </submittedName>
</protein>
<name>A0A392VE52_9FABA</name>
<dbReference type="EMBL" id="LXQA011123197">
    <property type="protein sequence ID" value="MCI85762.1"/>
    <property type="molecule type" value="Genomic_DNA"/>
</dbReference>
<comment type="caution">
    <text evidence="1">The sequence shown here is derived from an EMBL/GenBank/DDBJ whole genome shotgun (WGS) entry which is preliminary data.</text>
</comment>
<sequence length="42" mass="4934">MTDLDGEDLWVRRWGRFQKVAVKTKLGVNKVEVKKPPRPNLK</sequence>
<reference evidence="1 2" key="1">
    <citation type="journal article" date="2018" name="Front. Plant Sci.">
        <title>Red Clover (Trifolium pratense) and Zigzag Clover (T. medium) - A Picture of Genomic Similarities and Differences.</title>
        <authorList>
            <person name="Dluhosova J."/>
            <person name="Istvanek J."/>
            <person name="Nedelnik J."/>
            <person name="Repkova J."/>
        </authorList>
    </citation>
    <scope>NUCLEOTIDE SEQUENCE [LARGE SCALE GENOMIC DNA]</scope>
    <source>
        <strain evidence="2">cv. 10/8</strain>
        <tissue evidence="1">Leaf</tissue>
    </source>
</reference>
<keyword evidence="2" id="KW-1185">Reference proteome</keyword>
<evidence type="ECO:0000313" key="2">
    <source>
        <dbReference type="Proteomes" id="UP000265520"/>
    </source>
</evidence>
<organism evidence="1 2">
    <name type="scientific">Trifolium medium</name>
    <dbReference type="NCBI Taxonomy" id="97028"/>
    <lineage>
        <taxon>Eukaryota</taxon>
        <taxon>Viridiplantae</taxon>
        <taxon>Streptophyta</taxon>
        <taxon>Embryophyta</taxon>
        <taxon>Tracheophyta</taxon>
        <taxon>Spermatophyta</taxon>
        <taxon>Magnoliopsida</taxon>
        <taxon>eudicotyledons</taxon>
        <taxon>Gunneridae</taxon>
        <taxon>Pentapetalae</taxon>
        <taxon>rosids</taxon>
        <taxon>fabids</taxon>
        <taxon>Fabales</taxon>
        <taxon>Fabaceae</taxon>
        <taxon>Papilionoideae</taxon>
        <taxon>50 kb inversion clade</taxon>
        <taxon>NPAAA clade</taxon>
        <taxon>Hologalegina</taxon>
        <taxon>IRL clade</taxon>
        <taxon>Trifolieae</taxon>
        <taxon>Trifolium</taxon>
    </lineage>
</organism>
<feature type="non-terminal residue" evidence="1">
    <location>
        <position position="42"/>
    </location>
</feature>
<evidence type="ECO:0000313" key="1">
    <source>
        <dbReference type="EMBL" id="MCI85762.1"/>
    </source>
</evidence>
<dbReference type="Proteomes" id="UP000265520">
    <property type="component" value="Unassembled WGS sequence"/>
</dbReference>